<name>Q8I9U0_ORNKA</name>
<feature type="signal peptide" evidence="1">
    <location>
        <begin position="1"/>
        <end position="19"/>
    </location>
</feature>
<accession>Q8I9U0</accession>
<organism evidence="2">
    <name type="scientific">Ornithodoros kalahariensis</name>
    <name type="common">Tick</name>
    <dbReference type="NCBI Taxonomy" id="1580572"/>
    <lineage>
        <taxon>Eukaryota</taxon>
        <taxon>Metazoa</taxon>
        <taxon>Ecdysozoa</taxon>
        <taxon>Arthropoda</taxon>
        <taxon>Chelicerata</taxon>
        <taxon>Arachnida</taxon>
        <taxon>Acari</taxon>
        <taxon>Parasitiformes</taxon>
        <taxon>Ixodida</taxon>
        <taxon>Ixodoidea</taxon>
        <taxon>Argasidae</taxon>
        <taxon>Ornithodorinae</taxon>
        <taxon>Ornithodoros</taxon>
    </lineage>
</organism>
<dbReference type="AlphaFoldDB" id="Q8I9U0"/>
<dbReference type="Gene3D" id="2.40.128.20">
    <property type="match status" value="1"/>
</dbReference>
<dbReference type="EMBL" id="AF452890">
    <property type="protein sequence ID" value="AAN76830.1"/>
    <property type="molecule type" value="mRNA"/>
</dbReference>
<reference evidence="2" key="3">
    <citation type="journal article" date="2003" name="Mol. Biol. Evol.">
        <title>The major tick salivary gland proteins and toxins from the soft tick, Ornithodoros savignyi, are part of the tick Lipocalin family: implications for the origins of tick toxicoses.</title>
        <authorList>
            <person name="Mans B.J."/>
            <person name="Louw A.I."/>
            <person name="Neitz A.W."/>
        </authorList>
    </citation>
    <scope>NUCLEOTIDE SEQUENCE</scope>
    <source>
        <tissue evidence="2">Salivary gland</tissue>
    </source>
</reference>
<reference evidence="2" key="2">
    <citation type="journal article" date="2002" name="Toxicon">
        <title>Pathogenic mechanisms of sand tampan toxicoses induced by the tick, Ornithodoros savignyi.</title>
        <authorList>
            <person name="Mans B.J."/>
            <person name="Steinmann C.M."/>
            <person name="Venter J.D."/>
            <person name="Louw A.I."/>
            <person name="Neitz A.W."/>
        </authorList>
    </citation>
    <scope>NUCLEOTIDE SEQUENCE</scope>
    <source>
        <tissue evidence="2">Salivary gland</tissue>
    </source>
</reference>
<feature type="chain" id="PRO_5004308506" evidence="1">
    <location>
        <begin position="20"/>
        <end position="163"/>
    </location>
</feature>
<keyword evidence="1" id="KW-0732">Signal</keyword>
<protein>
    <submittedName>
        <fullName evidence="2">TSGP3</fullName>
    </submittedName>
</protein>
<reference evidence="2" key="1">
    <citation type="journal article" date="2001" name="Electrophoresis">
        <title>Identification of putative proteins involved in granule biogenesis of tick salivary glands.</title>
        <authorList>
            <person name="Mans B.J."/>
            <person name="Venter J.D."/>
            <person name="Vrey P.J."/>
            <person name="Louw A.I."/>
            <person name="Neitz A.W."/>
        </authorList>
    </citation>
    <scope>NUCLEOTIDE SEQUENCE</scope>
    <source>
        <tissue evidence="2">Salivary gland</tissue>
    </source>
</reference>
<sequence length="163" mass="17875">MMLVLATVILSFSASTALADCPTGKPTEAYVAFNEGKGAYILVRSTNLNARDCLKGEATGKKEGNTLPVMMAFKDEGKWVSLPWTFTLDGPKVTATHGQRTLKGEVVYDVPSHHCHIEKLESGAYDMWMLEAGGLEVDIECCNKRYDELTSGQVVIRPQDKDC</sequence>
<evidence type="ECO:0000313" key="2">
    <source>
        <dbReference type="EMBL" id="AAN76830.1"/>
    </source>
</evidence>
<reference evidence="2" key="4">
    <citation type="journal article" date="2004" name="S. Afr. J. Sci.">
        <title>The sand tampan, Ornithodoros savignyi, as a model for tick host interactions.</title>
        <authorList>
            <person name="Mans B.J."/>
            <person name="Neitz A.W.H."/>
        </authorList>
    </citation>
    <scope>NUCLEOTIDE SEQUENCE</scope>
    <source>
        <tissue evidence="2">Salivary gland</tissue>
    </source>
</reference>
<evidence type="ECO:0000256" key="1">
    <source>
        <dbReference type="SAM" id="SignalP"/>
    </source>
</evidence>
<proteinExistence type="evidence at transcript level"/>
<dbReference type="InterPro" id="IPR012674">
    <property type="entry name" value="Calycin"/>
</dbReference>